<feature type="signal peptide" evidence="1">
    <location>
        <begin position="1"/>
        <end position="20"/>
    </location>
</feature>
<dbReference type="Proteomes" id="UP000320580">
    <property type="component" value="Chromosome"/>
</dbReference>
<dbReference type="RefSeq" id="WP_146481975.1">
    <property type="nucleotide sequence ID" value="NZ_CP042266.1"/>
</dbReference>
<dbReference type="AlphaFoldDB" id="A0A5B8JBF7"/>
<dbReference type="PROSITE" id="PS51257">
    <property type="entry name" value="PROKAR_LIPOPROTEIN"/>
    <property type="match status" value="1"/>
</dbReference>
<organism evidence="2 3">
    <name type="scientific">Streptomyces qinzhouensis</name>
    <dbReference type="NCBI Taxonomy" id="2599401"/>
    <lineage>
        <taxon>Bacteria</taxon>
        <taxon>Bacillati</taxon>
        <taxon>Actinomycetota</taxon>
        <taxon>Actinomycetes</taxon>
        <taxon>Kitasatosporales</taxon>
        <taxon>Streptomycetaceae</taxon>
        <taxon>Streptomyces</taxon>
    </lineage>
</organism>
<dbReference type="KEGG" id="sqz:FQU76_21470"/>
<gene>
    <name evidence="2" type="ORF">FQU76_21470</name>
</gene>
<reference evidence="2 3" key="1">
    <citation type="submission" date="2019-07" db="EMBL/GenBank/DDBJ databases">
        <authorList>
            <person name="Zhu P."/>
        </authorList>
    </citation>
    <scope>NUCLEOTIDE SEQUENCE [LARGE SCALE GENOMIC DNA]</scope>
    <source>
        <strain evidence="2 3">SSL-25</strain>
    </source>
</reference>
<sequence>MNIRRGIAAWCLVTAVGAMVAGCTVPDKDLVAVWIGADGKPVAEIRPCGKDRAYALDLRGRPDIDPATEGTPSGPVPDALEEMSWWVGHRDGVTAARFPLFSPPASWQVKTRGPQELRPGYVYSLDFRSNPGDRDMYDAGIYFTTEELASLKPGEVWRGSAVSREEFEKTAEEMC</sequence>
<feature type="chain" id="PRO_5022787998" description="Lipoprotein" evidence="1">
    <location>
        <begin position="21"/>
        <end position="175"/>
    </location>
</feature>
<evidence type="ECO:0008006" key="4">
    <source>
        <dbReference type="Google" id="ProtNLM"/>
    </source>
</evidence>
<accession>A0A5B8JBF7</accession>
<keyword evidence="3" id="KW-1185">Reference proteome</keyword>
<dbReference type="OrthoDB" id="4231759at2"/>
<evidence type="ECO:0000256" key="1">
    <source>
        <dbReference type="SAM" id="SignalP"/>
    </source>
</evidence>
<protein>
    <recommendedName>
        <fullName evidence="4">Lipoprotein</fullName>
    </recommendedName>
</protein>
<keyword evidence="1" id="KW-0732">Signal</keyword>
<evidence type="ECO:0000313" key="3">
    <source>
        <dbReference type="Proteomes" id="UP000320580"/>
    </source>
</evidence>
<name>A0A5B8JBF7_9ACTN</name>
<dbReference type="EMBL" id="CP042266">
    <property type="protein sequence ID" value="QDY78656.1"/>
    <property type="molecule type" value="Genomic_DNA"/>
</dbReference>
<evidence type="ECO:0000313" key="2">
    <source>
        <dbReference type="EMBL" id="QDY78656.1"/>
    </source>
</evidence>
<proteinExistence type="predicted"/>